<accession>A0A139IAP2</accession>
<comment type="subcellular location">
    <subcellularLocation>
        <location evidence="1">Membrane</location>
        <topology evidence="1">Multi-pass membrane protein</topology>
    </subcellularLocation>
</comment>
<dbReference type="SUPFAM" id="SSF103473">
    <property type="entry name" value="MFS general substrate transporter"/>
    <property type="match status" value="1"/>
</dbReference>
<dbReference type="Proteomes" id="UP000073492">
    <property type="component" value="Unassembled WGS sequence"/>
</dbReference>
<dbReference type="InterPro" id="IPR050814">
    <property type="entry name" value="Myo-inositol_Transporter"/>
</dbReference>
<keyword evidence="11" id="KW-1185">Reference proteome</keyword>
<dbReference type="EMBL" id="LFZO01000182">
    <property type="protein sequence ID" value="KXT11794.1"/>
    <property type="molecule type" value="Genomic_DNA"/>
</dbReference>
<comment type="caution">
    <text evidence="10">The sequence shown here is derived from an EMBL/GenBank/DDBJ whole genome shotgun (WGS) entry which is preliminary data.</text>
</comment>
<organism evidence="10 11">
    <name type="scientific">Pseudocercospora musae</name>
    <dbReference type="NCBI Taxonomy" id="113226"/>
    <lineage>
        <taxon>Eukaryota</taxon>
        <taxon>Fungi</taxon>
        <taxon>Dikarya</taxon>
        <taxon>Ascomycota</taxon>
        <taxon>Pezizomycotina</taxon>
        <taxon>Dothideomycetes</taxon>
        <taxon>Dothideomycetidae</taxon>
        <taxon>Mycosphaerellales</taxon>
        <taxon>Mycosphaerellaceae</taxon>
        <taxon>Pseudocercospora</taxon>
    </lineage>
</organism>
<sequence>MADLQETSGRRRRIGEEEDAESTFDDDSILDAPDHIFDNNDACLIDNPLIRLKPDEVESKCRQFVKNYGLKNQEQIFVKVTFPLSGNFTISNIRDELQAGKILRDPEAWESVPSLTDEEKEALDNEVRNGFWKQPKELQVTIVTLCVAAVVQGWNQTAANGANLNWPRQLGLTVPEGCDPTGRDAWIFAIVNAAPYFAASLVGCWLSDPFNEYFLGRRPPICLSGLLILASMIGSALCDTWRQLLACRVILGIGMGLKASVVPVFAAEVAPAHIRGSLVMNWQLMDALGIFLGFTANLAVSQTGEDAWRWQTASSVLPTIVLLTLIFVCSDSPRFLMKRGPPKYSLAYKTLLNLRGHPILAAKELLYTHYQMEVEKRFVTGKKSDAEMGTHLVQDQKSSRFRTEILSRSPARSVNYWQKLGQLFSNKRIRRATTAAVVCMISQQLCGVNVLALYSSNLFCDSGENGSETRSNNVNSGAFLTPLFLSWGVGLINFLFAFPAYWLIDRRGRRWLLLIALPFMALSMMAAAVSYAIPSGHSAHVPVIAFFTYLFMIFYSFSMGPVPFTLSAEVFPLENRVVGMSFAVFCNLFGLGLLTLFVPIVTVNIGHGGLLGIFAGLNVLAFVLVFFLVRETSGATLGAGSLTFMSLEELNYVFGVSSKKHAIYQLKEVLPWIWRYYVRRDKSCPDSPPQLYSWNDARQTRKTERNNE</sequence>
<dbReference type="InterPro" id="IPR036259">
    <property type="entry name" value="MFS_trans_sf"/>
</dbReference>
<evidence type="ECO:0000313" key="10">
    <source>
        <dbReference type="EMBL" id="KXT11794.1"/>
    </source>
</evidence>
<keyword evidence="5 8" id="KW-1133">Transmembrane helix</keyword>
<evidence type="ECO:0000259" key="9">
    <source>
        <dbReference type="PROSITE" id="PS50850"/>
    </source>
</evidence>
<feature type="transmembrane region" description="Helical" evidence="8">
    <location>
        <begin position="219"/>
        <end position="237"/>
    </location>
</feature>
<dbReference type="GO" id="GO:0015798">
    <property type="term" value="P:myo-inositol transport"/>
    <property type="evidence" value="ECO:0007669"/>
    <property type="project" value="UniProtKB-ARBA"/>
</dbReference>
<dbReference type="InterPro" id="IPR003663">
    <property type="entry name" value="Sugar/inositol_transpt"/>
</dbReference>
<feature type="transmembrane region" description="Helical" evidence="8">
    <location>
        <begin position="610"/>
        <end position="629"/>
    </location>
</feature>
<dbReference type="PROSITE" id="PS50850">
    <property type="entry name" value="MFS"/>
    <property type="match status" value="1"/>
</dbReference>
<dbReference type="GO" id="GO:0015791">
    <property type="term" value="P:polyol transmembrane transport"/>
    <property type="evidence" value="ECO:0007669"/>
    <property type="project" value="UniProtKB-ARBA"/>
</dbReference>
<dbReference type="PRINTS" id="PR00171">
    <property type="entry name" value="SUGRTRNSPORT"/>
</dbReference>
<feature type="transmembrane region" description="Helical" evidence="8">
    <location>
        <begin position="185"/>
        <end position="207"/>
    </location>
</feature>
<evidence type="ECO:0000256" key="5">
    <source>
        <dbReference type="ARBA" id="ARBA00022989"/>
    </source>
</evidence>
<dbReference type="PROSITE" id="PS00217">
    <property type="entry name" value="SUGAR_TRANSPORT_2"/>
    <property type="match status" value="1"/>
</dbReference>
<comment type="similarity">
    <text evidence="2">Belongs to the major facilitator superfamily. Sugar transporter (TC 2.A.1.1) family.</text>
</comment>
<dbReference type="GO" id="GO:0016020">
    <property type="term" value="C:membrane"/>
    <property type="evidence" value="ECO:0007669"/>
    <property type="project" value="UniProtKB-SubCell"/>
</dbReference>
<dbReference type="PANTHER" id="PTHR48020:SF40">
    <property type="entry name" value="MAJOR FACILITATOR SUPERFAMILY (MFS) PROFILE DOMAIN-CONTAINING PROTEIN"/>
    <property type="match status" value="1"/>
</dbReference>
<dbReference type="InterPro" id="IPR005829">
    <property type="entry name" value="Sugar_transporter_CS"/>
</dbReference>
<feature type="transmembrane region" description="Helical" evidence="8">
    <location>
        <begin position="484"/>
        <end position="504"/>
    </location>
</feature>
<protein>
    <recommendedName>
        <fullName evidence="9">Major facilitator superfamily (MFS) profile domain-containing protein</fullName>
    </recommendedName>
</protein>
<keyword evidence="4 8" id="KW-0812">Transmembrane</keyword>
<evidence type="ECO:0000256" key="3">
    <source>
        <dbReference type="ARBA" id="ARBA00022448"/>
    </source>
</evidence>
<feature type="region of interest" description="Disordered" evidence="7">
    <location>
        <begin position="684"/>
        <end position="708"/>
    </location>
</feature>
<evidence type="ECO:0000256" key="8">
    <source>
        <dbReference type="SAM" id="Phobius"/>
    </source>
</evidence>
<feature type="compositionally biased region" description="Acidic residues" evidence="7">
    <location>
        <begin position="16"/>
        <end position="28"/>
    </location>
</feature>
<feature type="transmembrane region" description="Helical" evidence="8">
    <location>
        <begin position="249"/>
        <end position="270"/>
    </location>
</feature>
<feature type="transmembrane region" description="Helical" evidence="8">
    <location>
        <begin position="282"/>
        <end position="300"/>
    </location>
</feature>
<feature type="transmembrane region" description="Helical" evidence="8">
    <location>
        <begin position="432"/>
        <end position="454"/>
    </location>
</feature>
<name>A0A139IAP2_9PEZI</name>
<evidence type="ECO:0000256" key="6">
    <source>
        <dbReference type="ARBA" id="ARBA00023136"/>
    </source>
</evidence>
<evidence type="ECO:0000256" key="7">
    <source>
        <dbReference type="SAM" id="MobiDB-lite"/>
    </source>
</evidence>
<feature type="transmembrane region" description="Helical" evidence="8">
    <location>
        <begin position="511"/>
        <end position="533"/>
    </location>
</feature>
<dbReference type="GO" id="GO:0022857">
    <property type="term" value="F:transmembrane transporter activity"/>
    <property type="evidence" value="ECO:0007669"/>
    <property type="project" value="InterPro"/>
</dbReference>
<feature type="domain" description="Major facilitator superfamily (MFS) profile" evidence="9">
    <location>
        <begin position="141"/>
        <end position="633"/>
    </location>
</feature>
<dbReference type="InterPro" id="IPR005828">
    <property type="entry name" value="MFS_sugar_transport-like"/>
</dbReference>
<dbReference type="Gene3D" id="1.20.1250.20">
    <property type="entry name" value="MFS general substrate transporter like domains"/>
    <property type="match status" value="1"/>
</dbReference>
<dbReference type="InterPro" id="IPR020846">
    <property type="entry name" value="MFS_dom"/>
</dbReference>
<evidence type="ECO:0000256" key="4">
    <source>
        <dbReference type="ARBA" id="ARBA00022692"/>
    </source>
</evidence>
<dbReference type="EMBL" id="LFZO01000182">
    <property type="protein sequence ID" value="KXT11797.1"/>
    <property type="molecule type" value="Genomic_DNA"/>
</dbReference>
<evidence type="ECO:0000256" key="2">
    <source>
        <dbReference type="ARBA" id="ARBA00010992"/>
    </source>
</evidence>
<evidence type="ECO:0000313" key="11">
    <source>
        <dbReference type="Proteomes" id="UP000073492"/>
    </source>
</evidence>
<feature type="transmembrane region" description="Helical" evidence="8">
    <location>
        <begin position="577"/>
        <end position="598"/>
    </location>
</feature>
<keyword evidence="6 8" id="KW-0472">Membrane</keyword>
<dbReference type="PANTHER" id="PTHR48020">
    <property type="entry name" value="PROTON MYO-INOSITOL COTRANSPORTER"/>
    <property type="match status" value="1"/>
</dbReference>
<gene>
    <name evidence="10" type="ORF">AC579_9226</name>
</gene>
<feature type="compositionally biased region" description="Basic and acidic residues" evidence="7">
    <location>
        <begin position="698"/>
        <end position="708"/>
    </location>
</feature>
<evidence type="ECO:0000256" key="1">
    <source>
        <dbReference type="ARBA" id="ARBA00004141"/>
    </source>
</evidence>
<dbReference type="Pfam" id="PF00083">
    <property type="entry name" value="Sugar_tr"/>
    <property type="match status" value="1"/>
</dbReference>
<dbReference type="OrthoDB" id="6339427at2759"/>
<dbReference type="AlphaFoldDB" id="A0A139IAP2"/>
<feature type="region of interest" description="Disordered" evidence="7">
    <location>
        <begin position="1"/>
        <end position="28"/>
    </location>
</feature>
<proteinExistence type="inferred from homology"/>
<keyword evidence="3" id="KW-0813">Transport</keyword>
<feature type="transmembrane region" description="Helical" evidence="8">
    <location>
        <begin position="539"/>
        <end position="557"/>
    </location>
</feature>
<reference evidence="10 11" key="1">
    <citation type="submission" date="2015-07" db="EMBL/GenBank/DDBJ databases">
        <title>Comparative genomics of the Sigatoka disease complex on banana suggests a link between parallel evolutionary changes in Pseudocercospora fijiensis and Pseudocercospora eumusae and increased virulence on the banana host.</title>
        <authorList>
            <person name="Chang T.-C."/>
            <person name="Salvucci A."/>
            <person name="Crous P.W."/>
            <person name="Stergiopoulos I."/>
        </authorList>
    </citation>
    <scope>NUCLEOTIDE SEQUENCE [LARGE SCALE GENOMIC DNA]</scope>
    <source>
        <strain evidence="10 11">CBS 116634</strain>
    </source>
</reference>
<feature type="transmembrane region" description="Helical" evidence="8">
    <location>
        <begin position="312"/>
        <end position="329"/>
    </location>
</feature>